<accession>A0A0A0KXU3</accession>
<organism evidence="5 6">
    <name type="scientific">Cucumis sativus</name>
    <name type="common">Cucumber</name>
    <dbReference type="NCBI Taxonomy" id="3659"/>
    <lineage>
        <taxon>Eukaryota</taxon>
        <taxon>Viridiplantae</taxon>
        <taxon>Streptophyta</taxon>
        <taxon>Embryophyta</taxon>
        <taxon>Tracheophyta</taxon>
        <taxon>Spermatophyta</taxon>
        <taxon>Magnoliopsida</taxon>
        <taxon>eudicotyledons</taxon>
        <taxon>Gunneridae</taxon>
        <taxon>Pentapetalae</taxon>
        <taxon>rosids</taxon>
        <taxon>fabids</taxon>
        <taxon>Cucurbitales</taxon>
        <taxon>Cucurbitaceae</taxon>
        <taxon>Benincaseae</taxon>
        <taxon>Cucumis</taxon>
    </lineage>
</organism>
<evidence type="ECO:0000259" key="4">
    <source>
        <dbReference type="Pfam" id="PF23282"/>
    </source>
</evidence>
<dbReference type="Gene3D" id="3.80.10.10">
    <property type="entry name" value="Ribonuclease Inhibitor"/>
    <property type="match status" value="1"/>
</dbReference>
<dbReference type="SUPFAM" id="SSF46785">
    <property type="entry name" value="Winged helix' DNA-binding domain"/>
    <property type="match status" value="1"/>
</dbReference>
<evidence type="ECO:0000259" key="3">
    <source>
        <dbReference type="Pfam" id="PF00931"/>
    </source>
</evidence>
<reference evidence="5 6" key="3">
    <citation type="journal article" date="2010" name="BMC Genomics">
        <title>Transcriptome sequencing and comparative analysis of cucumber flowers with different sex types.</title>
        <authorList>
            <person name="Guo S."/>
            <person name="Zheng Y."/>
            <person name="Joung J.G."/>
            <person name="Liu S."/>
            <person name="Zhang Z."/>
            <person name="Crasta O.R."/>
            <person name="Sobral B.W."/>
            <person name="Xu Y."/>
            <person name="Huang S."/>
            <person name="Fei Z."/>
        </authorList>
    </citation>
    <scope>NUCLEOTIDE SEQUENCE [LARGE SCALE GENOMIC DNA]</scope>
    <source>
        <strain evidence="6">cv. 9930</strain>
    </source>
</reference>
<name>A0A0A0KXU3_CUCSA</name>
<feature type="domain" description="NB-ARC" evidence="3">
    <location>
        <begin position="3"/>
        <end position="82"/>
    </location>
</feature>
<dbReference type="GO" id="GO:0043531">
    <property type="term" value="F:ADP binding"/>
    <property type="evidence" value="ECO:0007669"/>
    <property type="project" value="InterPro"/>
</dbReference>
<dbReference type="Gramene" id="KGN52636">
    <property type="protein sequence ID" value="KGN52636"/>
    <property type="gene ID" value="Csa_5G647580"/>
</dbReference>
<dbReference type="PANTHER" id="PTHR11017">
    <property type="entry name" value="LEUCINE-RICH REPEAT-CONTAINING PROTEIN"/>
    <property type="match status" value="1"/>
</dbReference>
<protein>
    <submittedName>
        <fullName evidence="5">Uncharacterized protein</fullName>
    </submittedName>
</protein>
<dbReference type="SUPFAM" id="SSF52058">
    <property type="entry name" value="L domain-like"/>
    <property type="match status" value="1"/>
</dbReference>
<dbReference type="Gene3D" id="1.10.8.430">
    <property type="entry name" value="Helical domain of apoptotic protease-activating factors"/>
    <property type="match status" value="1"/>
</dbReference>
<dbReference type="EMBL" id="CM002926">
    <property type="protein sequence ID" value="KGN52636.1"/>
    <property type="molecule type" value="Genomic_DNA"/>
</dbReference>
<keyword evidence="1" id="KW-0433">Leucine-rich repeat</keyword>
<dbReference type="GO" id="GO:0006952">
    <property type="term" value="P:defense response"/>
    <property type="evidence" value="ECO:0007669"/>
    <property type="project" value="InterPro"/>
</dbReference>
<dbReference type="InterPro" id="IPR042197">
    <property type="entry name" value="Apaf_helical"/>
</dbReference>
<dbReference type="PANTHER" id="PTHR11017:SF559">
    <property type="entry name" value="DISEASE RESISTANCE PROTEIN CHL1"/>
    <property type="match status" value="1"/>
</dbReference>
<dbReference type="Pfam" id="PF23282">
    <property type="entry name" value="WHD_ROQ1"/>
    <property type="match status" value="1"/>
</dbReference>
<dbReference type="InterPro" id="IPR036390">
    <property type="entry name" value="WH_DNA-bd_sf"/>
</dbReference>
<proteinExistence type="predicted"/>
<reference evidence="5 6" key="1">
    <citation type="journal article" date="2009" name="Nat. Genet.">
        <title>The genome of the cucumber, Cucumis sativus L.</title>
        <authorList>
            <person name="Huang S."/>
            <person name="Li R."/>
            <person name="Zhang Z."/>
            <person name="Li L."/>
            <person name="Gu X."/>
            <person name="Fan W."/>
            <person name="Lucas W.J."/>
            <person name="Wang X."/>
            <person name="Xie B."/>
            <person name="Ni P."/>
            <person name="Ren Y."/>
            <person name="Zhu H."/>
            <person name="Li J."/>
            <person name="Lin K."/>
            <person name="Jin W."/>
            <person name="Fei Z."/>
            <person name="Li G."/>
            <person name="Staub J."/>
            <person name="Kilian A."/>
            <person name="van der Vossen E.A."/>
            <person name="Wu Y."/>
            <person name="Guo J."/>
            <person name="He J."/>
            <person name="Jia Z."/>
            <person name="Ren Y."/>
            <person name="Tian G."/>
            <person name="Lu Y."/>
            <person name="Ruan J."/>
            <person name="Qian W."/>
            <person name="Wang M."/>
            <person name="Huang Q."/>
            <person name="Li B."/>
            <person name="Xuan Z."/>
            <person name="Cao J."/>
            <person name="Asan"/>
            <person name="Wu Z."/>
            <person name="Zhang J."/>
            <person name="Cai Q."/>
            <person name="Bai Y."/>
            <person name="Zhao B."/>
            <person name="Han Y."/>
            <person name="Li Y."/>
            <person name="Li X."/>
            <person name="Wang S."/>
            <person name="Shi Q."/>
            <person name="Liu S."/>
            <person name="Cho W.K."/>
            <person name="Kim J.Y."/>
            <person name="Xu Y."/>
            <person name="Heller-Uszynska K."/>
            <person name="Miao H."/>
            <person name="Cheng Z."/>
            <person name="Zhang S."/>
            <person name="Wu J."/>
            <person name="Yang Y."/>
            <person name="Kang H."/>
            <person name="Li M."/>
            <person name="Liang H."/>
            <person name="Ren X."/>
            <person name="Shi Z."/>
            <person name="Wen M."/>
            <person name="Jian M."/>
            <person name="Yang H."/>
            <person name="Zhang G."/>
            <person name="Yang Z."/>
            <person name="Chen R."/>
            <person name="Liu S."/>
            <person name="Li J."/>
            <person name="Ma L."/>
            <person name="Liu H."/>
            <person name="Zhou Y."/>
            <person name="Zhao J."/>
            <person name="Fang X."/>
            <person name="Li G."/>
            <person name="Fang L."/>
            <person name="Li Y."/>
            <person name="Liu D."/>
            <person name="Zheng H."/>
            <person name="Zhang Y."/>
            <person name="Qin N."/>
            <person name="Li Z."/>
            <person name="Yang G."/>
            <person name="Yang S."/>
            <person name="Bolund L."/>
            <person name="Kristiansen K."/>
            <person name="Zheng H."/>
            <person name="Li S."/>
            <person name="Zhang X."/>
            <person name="Yang H."/>
            <person name="Wang J."/>
            <person name="Sun R."/>
            <person name="Zhang B."/>
            <person name="Jiang S."/>
            <person name="Wang J."/>
            <person name="Du Y."/>
            <person name="Li S."/>
        </authorList>
    </citation>
    <scope>NUCLEOTIDE SEQUENCE [LARGE SCALE GENOMIC DNA]</scope>
    <source>
        <strain evidence="6">cv. 9930</strain>
    </source>
</reference>
<dbReference type="InterPro" id="IPR058192">
    <property type="entry name" value="WHD_ROQ1-like"/>
</dbReference>
<reference evidence="5 6" key="2">
    <citation type="journal article" date="2009" name="PLoS ONE">
        <title>An integrated genetic and cytogenetic map of the cucumber genome.</title>
        <authorList>
            <person name="Ren Y."/>
            <person name="Zhang Z."/>
            <person name="Liu J."/>
            <person name="Staub J.E."/>
            <person name="Han Y."/>
            <person name="Cheng Z."/>
            <person name="Li X."/>
            <person name="Lu J."/>
            <person name="Miao H."/>
            <person name="Kang H."/>
            <person name="Xie B."/>
            <person name="Gu X."/>
            <person name="Wang X."/>
            <person name="Du Y."/>
            <person name="Jin W."/>
            <person name="Huang S."/>
        </authorList>
    </citation>
    <scope>NUCLEOTIDE SEQUENCE [LARGE SCALE GENOMIC DNA]</scope>
    <source>
        <strain evidence="6">cv. 9930</strain>
    </source>
</reference>
<dbReference type="InterPro" id="IPR032675">
    <property type="entry name" value="LRR_dom_sf"/>
</dbReference>
<dbReference type="SUPFAM" id="SSF52540">
    <property type="entry name" value="P-loop containing nucleoside triphosphate hydrolases"/>
    <property type="match status" value="1"/>
</dbReference>
<dbReference type="PRINTS" id="PR00364">
    <property type="entry name" value="DISEASERSIST"/>
</dbReference>
<sequence length="381" mass="44469">MIGSRLKNKRVLIVLDGVKEKSQLEQLVGNPNWFGQGSKIIITTRNRDVLRQPNYKDKMVEYKVEFLDNKSAMTLFCKQAFGSCDQFPSKNFEDFSKEIVERVKGHPQVLRQIGSSLYDKGIEIWKEQLKSLEEDYNNRIFKTLKISFDDLGKTSQEVFLDFACFFNEKKKESVIEILKSLDYRPHSEIQLLEDRCLIEVRRDNTIFMPKCIQAMGQQIEREADKRSRIWLPKDAHDVFDEPHRVKDIKGVVLKLEEKQEEVKLEGKVFEDMRSLKILEIGNVEGFEKLKVINVSRSKNLRETPNFTKVPNLESLDLSYCPRLWKIDSSISRLNRLTLLDVSYCINLESLPFSRSCKSLARINYAGSGLEERGIYTYLSLW</sequence>
<feature type="domain" description="Disease resistance protein Roq1-like winged-helix" evidence="4">
    <location>
        <begin position="155"/>
        <end position="222"/>
    </location>
</feature>
<reference evidence="5 6" key="4">
    <citation type="journal article" date="2011" name="BMC Genomics">
        <title>RNA-Seq improves annotation of protein-coding genes in the cucumber genome.</title>
        <authorList>
            <person name="Li Z."/>
            <person name="Zhang Z."/>
            <person name="Yan P."/>
            <person name="Huang S."/>
            <person name="Fei Z."/>
            <person name="Lin K."/>
        </authorList>
    </citation>
    <scope>NUCLEOTIDE SEQUENCE [LARGE SCALE GENOMIC DNA]</scope>
    <source>
        <strain evidence="6">cv. 9930</strain>
    </source>
</reference>
<dbReference type="Pfam" id="PF00931">
    <property type="entry name" value="NB-ARC"/>
    <property type="match status" value="1"/>
</dbReference>
<dbReference type="OMA" id="KANDAHH"/>
<dbReference type="AlphaFoldDB" id="A0A0A0KXU3"/>
<evidence type="ECO:0000313" key="5">
    <source>
        <dbReference type="EMBL" id="KGN52636.1"/>
    </source>
</evidence>
<evidence type="ECO:0000313" key="6">
    <source>
        <dbReference type="Proteomes" id="UP000029981"/>
    </source>
</evidence>
<keyword evidence="2" id="KW-0677">Repeat</keyword>
<dbReference type="InterPro" id="IPR002182">
    <property type="entry name" value="NB-ARC"/>
</dbReference>
<dbReference type="InterPro" id="IPR027417">
    <property type="entry name" value="P-loop_NTPase"/>
</dbReference>
<keyword evidence="6" id="KW-1185">Reference proteome</keyword>
<evidence type="ECO:0000256" key="2">
    <source>
        <dbReference type="ARBA" id="ARBA00022737"/>
    </source>
</evidence>
<evidence type="ECO:0000256" key="1">
    <source>
        <dbReference type="ARBA" id="ARBA00022614"/>
    </source>
</evidence>
<gene>
    <name evidence="5" type="ORF">Csa_5G647580</name>
</gene>
<dbReference type="Gene3D" id="3.40.50.300">
    <property type="entry name" value="P-loop containing nucleotide triphosphate hydrolases"/>
    <property type="match status" value="1"/>
</dbReference>
<dbReference type="InterPro" id="IPR044974">
    <property type="entry name" value="Disease_R_plants"/>
</dbReference>
<dbReference type="Proteomes" id="UP000029981">
    <property type="component" value="Chromosome 5"/>
</dbReference>